<dbReference type="PANTHER" id="PTHR42693:SF33">
    <property type="entry name" value="ARYLSULFATASE"/>
    <property type="match status" value="1"/>
</dbReference>
<feature type="domain" description="Sulfatase N-terminal" evidence="3">
    <location>
        <begin position="297"/>
        <end position="578"/>
    </location>
</feature>
<keyword evidence="2" id="KW-0802">TPR repeat</keyword>
<evidence type="ECO:0000259" key="3">
    <source>
        <dbReference type="Pfam" id="PF00884"/>
    </source>
</evidence>
<dbReference type="GO" id="GO:0004065">
    <property type="term" value="F:arylsulfatase activity"/>
    <property type="evidence" value="ECO:0007669"/>
    <property type="project" value="TreeGrafter"/>
</dbReference>
<protein>
    <submittedName>
        <fullName evidence="4">Sulfatase</fullName>
    </submittedName>
</protein>
<comment type="caution">
    <text evidence="4">The sequence shown here is derived from an EMBL/GenBank/DDBJ whole genome shotgun (WGS) entry which is preliminary data.</text>
</comment>
<dbReference type="Gene3D" id="1.25.40.10">
    <property type="entry name" value="Tetratricopeptide repeat domain"/>
    <property type="match status" value="1"/>
</dbReference>
<dbReference type="InterPro" id="IPR011990">
    <property type="entry name" value="TPR-like_helical_dom_sf"/>
</dbReference>
<dbReference type="InterPro" id="IPR000917">
    <property type="entry name" value="Sulfatase_N"/>
</dbReference>
<gene>
    <name evidence="4" type="ORF">DP130_10275</name>
</gene>
<dbReference type="RefSeq" id="WP_129030677.1">
    <property type="nucleotide sequence ID" value="NZ_QMAP01000009.1"/>
</dbReference>
<evidence type="ECO:0000256" key="1">
    <source>
        <dbReference type="ARBA" id="ARBA00008779"/>
    </source>
</evidence>
<dbReference type="Proteomes" id="UP000290921">
    <property type="component" value="Unassembled WGS sequence"/>
</dbReference>
<name>A0A4Q0VCI0_CLOTA</name>
<comment type="similarity">
    <text evidence="1">Belongs to the sulfatase family.</text>
</comment>
<dbReference type="InterPro" id="IPR050738">
    <property type="entry name" value="Sulfatase"/>
</dbReference>
<dbReference type="EMBL" id="QMAP01000009">
    <property type="protein sequence ID" value="RXI47032.1"/>
    <property type="molecule type" value="Genomic_DNA"/>
</dbReference>
<dbReference type="PANTHER" id="PTHR42693">
    <property type="entry name" value="ARYLSULFATASE FAMILY MEMBER"/>
    <property type="match status" value="1"/>
</dbReference>
<dbReference type="InterPro" id="IPR019734">
    <property type="entry name" value="TPR_rpt"/>
</dbReference>
<dbReference type="SUPFAM" id="SSF48452">
    <property type="entry name" value="TPR-like"/>
    <property type="match status" value="1"/>
</dbReference>
<dbReference type="InterPro" id="IPR017850">
    <property type="entry name" value="Alkaline_phosphatase_core_sf"/>
</dbReference>
<dbReference type="Gene3D" id="3.40.720.10">
    <property type="entry name" value="Alkaline Phosphatase, subunit A"/>
    <property type="match status" value="1"/>
</dbReference>
<dbReference type="Pfam" id="PF00884">
    <property type="entry name" value="Sulfatase"/>
    <property type="match status" value="1"/>
</dbReference>
<dbReference type="SMART" id="SM00028">
    <property type="entry name" value="TPR"/>
    <property type="match status" value="2"/>
</dbReference>
<proteinExistence type="inferred from homology"/>
<evidence type="ECO:0000313" key="4">
    <source>
        <dbReference type="EMBL" id="RXI47032.1"/>
    </source>
</evidence>
<sequence>MKLFEFEDKISKLKLLKKSIEKSIELGQYEKAEEELDQYENQAPYDVSICTIKAALYLYQNKLYEAKNALLKGSNECPFSYEINYNLGIVCYLKGEFEKSLEFYFKALKYADSKEKKDMCIKSIENLSEAIAEKFPGKFSEFKDKFQSIKNKLQEIDARSFPLDGSKESLVGRFINDETTEGHYVNLYKIESFIEIVPQLRTLYKTEMLQGQIINKETEMEVKEEIVLPISVKKLYSYINLKINNREYKINDVRPNIFYYLPIREEGKLTISSNNEFFLGNTIKIKDKVIKDKPKLILYLFLDGLSQEAIEGNKLKNLMPKTYNFFNDGLKFNSCYCNSEWTLPGLATFFTGKYTTNHKLFHSNWTYKIGSNEKLMSEIFKENGYFTTQICNDWRKTPLYGYNKGFDRTVYQPAIDGMGCEEVVMEAIEHLEAFKEKNNFMWLSFGDLHKVPDNIEPRISSQIKGSLYSRTTEQDNDETVFKSYDDKKIERYEMEIERLDFYLGILYNYINSLYSKDEVLILLVSDHGQTFLKKDNGFLHEGRTRVPLLIKGLNTEIKNIEDIIENVDVLPMVLNFANINYDLDIDGKLPSCLGGNYKREYAYTESIFPGQTYKAVINDCTHRFMFESESFVENDGRVDVENFNVSLIHKETGLDEKDKLQEKVEKYLEVVFNHIKKNIRI</sequence>
<organism evidence="4 5">
    <name type="scientific">Clostridium tetani</name>
    <dbReference type="NCBI Taxonomy" id="1513"/>
    <lineage>
        <taxon>Bacteria</taxon>
        <taxon>Bacillati</taxon>
        <taxon>Bacillota</taxon>
        <taxon>Clostridia</taxon>
        <taxon>Eubacteriales</taxon>
        <taxon>Clostridiaceae</taxon>
        <taxon>Clostridium</taxon>
    </lineage>
</organism>
<reference evidence="4 5" key="1">
    <citation type="submission" date="2018-06" db="EMBL/GenBank/DDBJ databases">
        <title>Genome conservation of Clostridium tetani.</title>
        <authorList>
            <person name="Bruggemann H."/>
            <person name="Popoff M.R."/>
        </authorList>
    </citation>
    <scope>NUCLEOTIDE SEQUENCE [LARGE SCALE GENOMIC DNA]</scope>
    <source>
        <strain evidence="4 5">2017.061</strain>
    </source>
</reference>
<evidence type="ECO:0000256" key="2">
    <source>
        <dbReference type="PROSITE-ProRule" id="PRU00339"/>
    </source>
</evidence>
<dbReference type="PROSITE" id="PS50005">
    <property type="entry name" value="TPR"/>
    <property type="match status" value="1"/>
</dbReference>
<dbReference type="AlphaFoldDB" id="A0A4Q0VCI0"/>
<feature type="repeat" description="TPR" evidence="2">
    <location>
        <begin position="81"/>
        <end position="114"/>
    </location>
</feature>
<accession>A0A4Q0VCI0</accession>
<dbReference type="SUPFAM" id="SSF53649">
    <property type="entry name" value="Alkaline phosphatase-like"/>
    <property type="match status" value="1"/>
</dbReference>
<evidence type="ECO:0000313" key="5">
    <source>
        <dbReference type="Proteomes" id="UP000290921"/>
    </source>
</evidence>